<proteinExistence type="predicted"/>
<gene>
    <name evidence="2" type="ORF">TCON_2540</name>
</gene>
<name>A0ABQ7HVT9_9MICR</name>
<keyword evidence="1" id="KW-0812">Transmembrane</keyword>
<keyword evidence="1" id="KW-0472">Membrane</keyword>
<comment type="caution">
    <text evidence="2">The sequence shown here is derived from an EMBL/GenBank/DDBJ whole genome shotgun (WGS) entry which is preliminary data.</text>
</comment>
<keyword evidence="3" id="KW-1185">Reference proteome</keyword>
<protein>
    <submittedName>
        <fullName evidence="2">Uncharacterized protein</fullName>
    </submittedName>
</protein>
<dbReference type="EMBL" id="SBIQ01000353">
    <property type="protein sequence ID" value="KAF7679658.1"/>
    <property type="molecule type" value="Genomic_DNA"/>
</dbReference>
<evidence type="ECO:0000313" key="2">
    <source>
        <dbReference type="EMBL" id="KAF7679658.1"/>
    </source>
</evidence>
<keyword evidence="1" id="KW-1133">Transmembrane helix</keyword>
<organism evidence="2 3">
    <name type="scientific">Astathelohania contejeani</name>
    <dbReference type="NCBI Taxonomy" id="164912"/>
    <lineage>
        <taxon>Eukaryota</taxon>
        <taxon>Fungi</taxon>
        <taxon>Fungi incertae sedis</taxon>
        <taxon>Microsporidia</taxon>
        <taxon>Astathelohaniidae</taxon>
        <taxon>Astathelohania</taxon>
    </lineage>
</organism>
<accession>A0ABQ7HVT9</accession>
<feature type="transmembrane region" description="Helical" evidence="1">
    <location>
        <begin position="7"/>
        <end position="33"/>
    </location>
</feature>
<evidence type="ECO:0000256" key="1">
    <source>
        <dbReference type="SAM" id="Phobius"/>
    </source>
</evidence>
<dbReference type="Proteomes" id="UP001516464">
    <property type="component" value="Unassembled WGS sequence"/>
</dbReference>
<evidence type="ECO:0000313" key="3">
    <source>
        <dbReference type="Proteomes" id="UP001516464"/>
    </source>
</evidence>
<reference evidence="2 3" key="1">
    <citation type="submission" date="2019-01" db="EMBL/GenBank/DDBJ databases">
        <title>Genomes sequencing and comparative genomics of infectious freshwater microsporidia, Cucumispora dikerogammari and Thelohania contejeani.</title>
        <authorList>
            <person name="Cormier A."/>
            <person name="Giraud I."/>
            <person name="Wattier R."/>
            <person name="Teixeira M."/>
            <person name="Grandjean F."/>
            <person name="Rigaud T."/>
            <person name="Cordaux R."/>
        </authorList>
    </citation>
    <scope>NUCLEOTIDE SEQUENCE [LARGE SCALE GENOMIC DNA]</scope>
    <source>
        <strain evidence="2">T1</strain>
        <tissue evidence="2">Spores</tissue>
    </source>
</reference>
<sequence length="588" mass="68489">MNNKIFIIILYGCTAIICMAFTGLVSMFFGAHFSQLTSDRQNSNIALNALKGILNFSMEEIKLSNKKDKIKSSNGLGKTTPTYPSLRNSNKKKNFSTINKESTKTTKTTVNKLHGMENKNKNDRFSTSIDNLMEATTSIISSRNIYTLTPSTDSMITAEKLKILINELLDYNISLLNLNYFNFKYMTPVEYTYTPKEDIVSENASLKKIRVCVYNYKKYANIAKNHNYKIAANKPLDSDVETIYKWGREEVNKLKNTLVHIKQVSIFTELMITEIKKNYMAHGKEIAETFNHFKNIFNKKEVTKYENDIGNIKKNIEKFNKDAENILLNLITINSNCEANLSIFSDCNDFLHQIKNGNFDMLLKRGPAIHLMEMLEGGLLISFKTISENTIAEFNNMENVLKDIEKIFISLESSKKRIIEKLDNNDSIKYQLPNISKYINNLNAYKSYINDNRFFINSITNIIEIPKHCNINNRINGTVNDELQTNYLSELKPKAIKEYKKLYKTIGKLPVYKNNNEGEYRQMFYIFENHVYFTCFVFYKNYYVIRYVDNIMYKYIIDCKPLYEEDPTFSPERFVQLFINDNSQTKLK</sequence>